<accession>A0A2I1HHJ5</accession>
<evidence type="ECO:0000313" key="2">
    <source>
        <dbReference type="Proteomes" id="UP000234323"/>
    </source>
</evidence>
<dbReference type="Proteomes" id="UP000234323">
    <property type="component" value="Unassembled WGS sequence"/>
</dbReference>
<name>A0A2I1HHJ5_9GLOM</name>
<organism evidence="1 2">
    <name type="scientific">Rhizophagus irregularis</name>
    <dbReference type="NCBI Taxonomy" id="588596"/>
    <lineage>
        <taxon>Eukaryota</taxon>
        <taxon>Fungi</taxon>
        <taxon>Fungi incertae sedis</taxon>
        <taxon>Mucoromycota</taxon>
        <taxon>Glomeromycotina</taxon>
        <taxon>Glomeromycetes</taxon>
        <taxon>Glomerales</taxon>
        <taxon>Glomeraceae</taxon>
        <taxon>Rhizophagus</taxon>
    </lineage>
</organism>
<dbReference type="AlphaFoldDB" id="A0A2I1HHJ5"/>
<sequence>MAVKKYKKITPLTEEVIVGMIINWRLGADSDSDSDSVDEEPGVIKAEASTKTPLKQNNIAPKEVVNHLIIIRSDAWVVLLPNTIKNGFNFVKSSGQNNFKKYFCITSRFTAGWYSRVRYM</sequence>
<dbReference type="VEuPathDB" id="FungiDB:FUN_023866"/>
<gene>
    <name evidence="1" type="ORF">RhiirA4_429644</name>
</gene>
<evidence type="ECO:0000313" key="1">
    <source>
        <dbReference type="EMBL" id="PKY58344.1"/>
    </source>
</evidence>
<reference evidence="1 2" key="1">
    <citation type="submission" date="2015-10" db="EMBL/GenBank/DDBJ databases">
        <title>Genome analyses suggest a sexual origin of heterokaryosis in a supposedly ancient asexual fungus.</title>
        <authorList>
            <person name="Ropars J."/>
            <person name="Sedzielewska K."/>
            <person name="Noel J."/>
            <person name="Charron P."/>
            <person name="Farinelli L."/>
            <person name="Marton T."/>
            <person name="Kruger M."/>
            <person name="Pelin A."/>
            <person name="Brachmann A."/>
            <person name="Corradi N."/>
        </authorList>
    </citation>
    <scope>NUCLEOTIDE SEQUENCE [LARGE SCALE GENOMIC DNA]</scope>
    <source>
        <strain evidence="1 2">A4</strain>
    </source>
</reference>
<protein>
    <submittedName>
        <fullName evidence="1">Uncharacterized protein</fullName>
    </submittedName>
</protein>
<keyword evidence="2" id="KW-1185">Reference proteome</keyword>
<proteinExistence type="predicted"/>
<dbReference type="EMBL" id="LLXI01002964">
    <property type="protein sequence ID" value="PKY58344.1"/>
    <property type="molecule type" value="Genomic_DNA"/>
</dbReference>
<comment type="caution">
    <text evidence="1">The sequence shown here is derived from an EMBL/GenBank/DDBJ whole genome shotgun (WGS) entry which is preliminary data.</text>
</comment>